<dbReference type="Pfam" id="PF00657">
    <property type="entry name" value="Lipase_GDSL"/>
    <property type="match status" value="1"/>
</dbReference>
<dbReference type="CDD" id="cd01837">
    <property type="entry name" value="SGNH_plant_lipase_like"/>
    <property type="match status" value="1"/>
</dbReference>
<dbReference type="EMBL" id="LNRQ01000001">
    <property type="protein sequence ID" value="KZN11375.1"/>
    <property type="molecule type" value="Genomic_DNA"/>
</dbReference>
<dbReference type="PANTHER" id="PTHR45642:SF107">
    <property type="entry name" value="SGNH HYDROLASE-TYPE ESTERASE SUPERFAMILY PROTEIN-RELATED"/>
    <property type="match status" value="1"/>
</dbReference>
<evidence type="ECO:0000256" key="1">
    <source>
        <dbReference type="ARBA" id="ARBA00008668"/>
    </source>
</evidence>
<dbReference type="InterPro" id="IPR035669">
    <property type="entry name" value="SGNH_plant_lipase-like"/>
</dbReference>
<dbReference type="InterPro" id="IPR050592">
    <property type="entry name" value="GDSL_lipolytic_enzyme"/>
</dbReference>
<dbReference type="SUPFAM" id="SSF52266">
    <property type="entry name" value="SGNH hydrolase"/>
    <property type="match status" value="1"/>
</dbReference>
<feature type="chain" id="PRO_5007875403" evidence="2">
    <location>
        <begin position="22"/>
        <end position="375"/>
    </location>
</feature>
<dbReference type="Gene3D" id="3.40.50.1110">
    <property type="entry name" value="SGNH hydrolase"/>
    <property type="match status" value="1"/>
</dbReference>
<organism evidence="3">
    <name type="scientific">Daucus carota subsp. sativus</name>
    <name type="common">Carrot</name>
    <dbReference type="NCBI Taxonomy" id="79200"/>
    <lineage>
        <taxon>Eukaryota</taxon>
        <taxon>Viridiplantae</taxon>
        <taxon>Streptophyta</taxon>
        <taxon>Embryophyta</taxon>
        <taxon>Tracheophyta</taxon>
        <taxon>Spermatophyta</taxon>
        <taxon>Magnoliopsida</taxon>
        <taxon>eudicotyledons</taxon>
        <taxon>Gunneridae</taxon>
        <taxon>Pentapetalae</taxon>
        <taxon>asterids</taxon>
        <taxon>campanulids</taxon>
        <taxon>Apiales</taxon>
        <taxon>Apiaceae</taxon>
        <taxon>Apioideae</taxon>
        <taxon>Scandiceae</taxon>
        <taxon>Daucinae</taxon>
        <taxon>Daucus</taxon>
        <taxon>Daucus sect. Daucus</taxon>
    </lineage>
</organism>
<evidence type="ECO:0000313" key="3">
    <source>
        <dbReference type="EMBL" id="KZN11375.1"/>
    </source>
</evidence>
<accession>A0A166IQE7</accession>
<comment type="similarity">
    <text evidence="1">Belongs to the 'GDSL' lipolytic enzyme family.</text>
</comment>
<evidence type="ECO:0000256" key="2">
    <source>
        <dbReference type="SAM" id="SignalP"/>
    </source>
</evidence>
<dbReference type="PANTHER" id="PTHR45642">
    <property type="entry name" value="GDSL ESTERASE/LIPASE EXL3"/>
    <property type="match status" value="1"/>
</dbReference>
<dbReference type="InterPro" id="IPR001087">
    <property type="entry name" value="GDSL"/>
</dbReference>
<reference evidence="3" key="1">
    <citation type="journal article" date="2016" name="Nat. Genet.">
        <title>A high-quality carrot genome assembly provides new insights into carotenoid accumulation and asterid genome evolution.</title>
        <authorList>
            <person name="Iorizzo M."/>
            <person name="Ellison S."/>
            <person name="Senalik D."/>
            <person name="Zeng P."/>
            <person name="Satapoomin P."/>
            <person name="Huang J."/>
            <person name="Bowman M."/>
            <person name="Iovene M."/>
            <person name="Sanseverino W."/>
            <person name="Cavagnaro P."/>
            <person name="Yildiz M."/>
            <person name="Macko-Podgorni A."/>
            <person name="Moranska E."/>
            <person name="Grzebelus E."/>
            <person name="Grzebelus D."/>
            <person name="Ashrafi H."/>
            <person name="Zheng Z."/>
            <person name="Cheng S."/>
            <person name="Spooner D."/>
            <person name="Van Deynze A."/>
            <person name="Simon P."/>
        </authorList>
    </citation>
    <scope>NUCLEOTIDE SEQUENCE [LARGE SCALE GENOMIC DNA]</scope>
    <source>
        <tissue evidence="3">Leaf</tissue>
    </source>
</reference>
<comment type="caution">
    <text evidence="3">The sequence shown here is derived from an EMBL/GenBank/DDBJ whole genome shotgun (WGS) entry which is preliminary data.</text>
</comment>
<dbReference type="GO" id="GO:0016788">
    <property type="term" value="F:hydrolase activity, acting on ester bonds"/>
    <property type="evidence" value="ECO:0007669"/>
    <property type="project" value="InterPro"/>
</dbReference>
<dbReference type="AlphaFoldDB" id="A0A166IQE7"/>
<feature type="signal peptide" evidence="2">
    <location>
        <begin position="1"/>
        <end position="21"/>
    </location>
</feature>
<dbReference type="InterPro" id="IPR036514">
    <property type="entry name" value="SGNH_hydro_sf"/>
</dbReference>
<protein>
    <submittedName>
        <fullName evidence="3">Uncharacterized protein</fullName>
    </submittedName>
</protein>
<sequence length="375" mass="41585">MPTHYPIYCLHFFILFISVSSSGTQTGYSTSSAAKLAMFVFGDSTVDPGNNNYLQTPFKSNFPPYGQDFVNHIPTGRFSNGRLVTDFAASYAGVKENVPPYLDPGLSTDELLTGVSFASAGSGLDPLTAKLSVRLSSTSQIISLGVMSIPKQMECFREYKSKVEEMIGTERTQALLKKAVYIISAGTNDFIVNYYGASGIRRYSYSIPSYSQFLTQQLQELIEDLMDVGARRIVIVGVPPFGCLPAVITLYSNQILHHKRECIATMSSDAQGFNQMVKQKAKELERNGSKIYHVDIYETFKDIIQDPKEFGFNKVYSGCCGTGLIELSYSCNAQSRLCSNASEFVFFDSVHPTERTYFLVFKALIPTIDLVLKSD</sequence>
<name>A0A166IQE7_DAUCS</name>
<dbReference type="OMA" id="KRECIAT"/>
<dbReference type="Gramene" id="KZN11375">
    <property type="protein sequence ID" value="KZN11375"/>
    <property type="gene ID" value="DCAR_004031"/>
</dbReference>
<proteinExistence type="inferred from homology"/>
<keyword evidence="2" id="KW-0732">Signal</keyword>
<gene>
    <name evidence="3" type="ORF">DCAR_004031</name>
</gene>